<dbReference type="EMBL" id="VJOM01000038">
    <property type="protein sequence ID" value="TSE29226.1"/>
    <property type="molecule type" value="Genomic_DNA"/>
</dbReference>
<dbReference type="InterPro" id="IPR002934">
    <property type="entry name" value="Polymerase_NTP_transf_dom"/>
</dbReference>
<dbReference type="Proteomes" id="UP000317763">
    <property type="component" value="Unassembled WGS sequence"/>
</dbReference>
<evidence type="ECO:0000256" key="7">
    <source>
        <dbReference type="ARBA" id="ARBA00022840"/>
    </source>
</evidence>
<dbReference type="CDD" id="cd05403">
    <property type="entry name" value="NT_KNTase_like"/>
    <property type="match status" value="1"/>
</dbReference>
<evidence type="ECO:0000256" key="1">
    <source>
        <dbReference type="ARBA" id="ARBA00001946"/>
    </source>
</evidence>
<dbReference type="GO" id="GO:0046872">
    <property type="term" value="F:metal ion binding"/>
    <property type="evidence" value="ECO:0007669"/>
    <property type="project" value="UniProtKB-KW"/>
</dbReference>
<evidence type="ECO:0000256" key="2">
    <source>
        <dbReference type="ARBA" id="ARBA00022649"/>
    </source>
</evidence>
<keyword evidence="6" id="KW-0547">Nucleotide-binding</keyword>
<evidence type="ECO:0000256" key="5">
    <source>
        <dbReference type="ARBA" id="ARBA00022723"/>
    </source>
</evidence>
<evidence type="ECO:0000256" key="6">
    <source>
        <dbReference type="ARBA" id="ARBA00022741"/>
    </source>
</evidence>
<evidence type="ECO:0000256" key="3">
    <source>
        <dbReference type="ARBA" id="ARBA00022679"/>
    </source>
</evidence>
<dbReference type="GO" id="GO:0016779">
    <property type="term" value="F:nucleotidyltransferase activity"/>
    <property type="evidence" value="ECO:0007669"/>
    <property type="project" value="UniProtKB-KW"/>
</dbReference>
<evidence type="ECO:0000313" key="11">
    <source>
        <dbReference type="EMBL" id="TSE29226.1"/>
    </source>
</evidence>
<dbReference type="PANTHER" id="PTHR33571:SF12">
    <property type="entry name" value="BSL3053 PROTEIN"/>
    <property type="match status" value="1"/>
</dbReference>
<keyword evidence="7" id="KW-0067">ATP-binding</keyword>
<accession>A0A554X0A0</accession>
<evidence type="ECO:0000259" key="10">
    <source>
        <dbReference type="Pfam" id="PF01909"/>
    </source>
</evidence>
<keyword evidence="5" id="KW-0479">Metal-binding</keyword>
<keyword evidence="3 11" id="KW-0808">Transferase</keyword>
<evidence type="ECO:0000256" key="8">
    <source>
        <dbReference type="ARBA" id="ARBA00022842"/>
    </source>
</evidence>
<reference evidence="11 12" key="1">
    <citation type="submission" date="2019-07" db="EMBL/GenBank/DDBJ databases">
        <title>Tepidimonas taiwanensis I1-1 draft genome.</title>
        <authorList>
            <person name="Da Costa M.S."/>
            <person name="Froufe H.J.C."/>
            <person name="Egas C."/>
            <person name="Albuquerque L."/>
        </authorList>
    </citation>
    <scope>NUCLEOTIDE SEQUENCE [LARGE SCALE GENOMIC DNA]</scope>
    <source>
        <strain evidence="11 12">I1-1</strain>
    </source>
</reference>
<name>A0A554X0A0_9BURK</name>
<sequence>MDPIVERQREALRALAQRHGVRSLKLFGSMARGDATSDSDVDLLIDPLPGTSALAIGAFLMETQELLGRKVDVVSVRALHPLLRERILQEAIPL</sequence>
<dbReference type="STRING" id="307486.GCA_000807215_00195"/>
<evidence type="ECO:0000313" key="12">
    <source>
        <dbReference type="Proteomes" id="UP000317763"/>
    </source>
</evidence>
<dbReference type="OrthoDB" id="561385at2"/>
<dbReference type="InterPro" id="IPR043519">
    <property type="entry name" value="NT_sf"/>
</dbReference>
<dbReference type="SUPFAM" id="SSF81301">
    <property type="entry name" value="Nucleotidyltransferase"/>
    <property type="match status" value="1"/>
</dbReference>
<keyword evidence="12" id="KW-1185">Reference proteome</keyword>
<organism evidence="11 12">
    <name type="scientific">Tepidimonas taiwanensis</name>
    <dbReference type="NCBI Taxonomy" id="307486"/>
    <lineage>
        <taxon>Bacteria</taxon>
        <taxon>Pseudomonadati</taxon>
        <taxon>Pseudomonadota</taxon>
        <taxon>Betaproteobacteria</taxon>
        <taxon>Burkholderiales</taxon>
        <taxon>Tepidimonas</taxon>
    </lineage>
</organism>
<evidence type="ECO:0000256" key="4">
    <source>
        <dbReference type="ARBA" id="ARBA00022695"/>
    </source>
</evidence>
<keyword evidence="4" id="KW-0548">Nucleotidyltransferase</keyword>
<dbReference type="Pfam" id="PF01909">
    <property type="entry name" value="NTP_transf_2"/>
    <property type="match status" value="1"/>
</dbReference>
<gene>
    <name evidence="11" type="ORF">Ttaiw_02377</name>
</gene>
<comment type="cofactor">
    <cofactor evidence="1">
        <name>Mg(2+)</name>
        <dbReference type="ChEBI" id="CHEBI:18420"/>
    </cofactor>
</comment>
<comment type="similarity">
    <text evidence="9">Belongs to the MntA antitoxin family.</text>
</comment>
<protein>
    <submittedName>
        <fullName evidence="11">Nucleotidyltransferase domain protein</fullName>
    </submittedName>
</protein>
<keyword evidence="8" id="KW-0460">Magnesium</keyword>
<evidence type="ECO:0000256" key="9">
    <source>
        <dbReference type="ARBA" id="ARBA00038276"/>
    </source>
</evidence>
<dbReference type="GO" id="GO:0005524">
    <property type="term" value="F:ATP binding"/>
    <property type="evidence" value="ECO:0007669"/>
    <property type="project" value="UniProtKB-KW"/>
</dbReference>
<proteinExistence type="inferred from homology"/>
<feature type="domain" description="Polymerase nucleotidyl transferase" evidence="10">
    <location>
        <begin position="9"/>
        <end position="92"/>
    </location>
</feature>
<dbReference type="PANTHER" id="PTHR33571">
    <property type="entry name" value="SSL8005 PROTEIN"/>
    <property type="match status" value="1"/>
</dbReference>
<dbReference type="AlphaFoldDB" id="A0A554X0A0"/>
<dbReference type="RefSeq" id="WP_043698441.1">
    <property type="nucleotide sequence ID" value="NZ_CP083911.1"/>
</dbReference>
<dbReference type="InterPro" id="IPR052038">
    <property type="entry name" value="Type-VII_TA_antitoxin"/>
</dbReference>
<keyword evidence="2" id="KW-1277">Toxin-antitoxin system</keyword>
<comment type="caution">
    <text evidence="11">The sequence shown here is derived from an EMBL/GenBank/DDBJ whole genome shotgun (WGS) entry which is preliminary data.</text>
</comment>
<dbReference type="Gene3D" id="3.30.460.10">
    <property type="entry name" value="Beta Polymerase, domain 2"/>
    <property type="match status" value="1"/>
</dbReference>